<feature type="region of interest" description="Disordered" evidence="1">
    <location>
        <begin position="766"/>
        <end position="802"/>
    </location>
</feature>
<gene>
    <name evidence="2" type="ORF">MRAB57_160</name>
</gene>
<accession>A0A2U3NLG3</accession>
<organism evidence="2 3">
    <name type="scientific">Mycobacterium rhizamassiliense</name>
    <dbReference type="NCBI Taxonomy" id="1841860"/>
    <lineage>
        <taxon>Bacteria</taxon>
        <taxon>Bacillati</taxon>
        <taxon>Actinomycetota</taxon>
        <taxon>Actinomycetes</taxon>
        <taxon>Mycobacteriales</taxon>
        <taxon>Mycobacteriaceae</taxon>
        <taxon>Mycobacterium</taxon>
    </lineage>
</organism>
<evidence type="ECO:0000313" key="3">
    <source>
        <dbReference type="Proteomes" id="UP000240988"/>
    </source>
</evidence>
<proteinExistence type="predicted"/>
<dbReference type="SUPFAM" id="SSF56747">
    <property type="entry name" value="Prim-pol domain"/>
    <property type="match status" value="1"/>
</dbReference>
<dbReference type="AlphaFoldDB" id="A0A2U3NLG3"/>
<evidence type="ECO:0000313" key="2">
    <source>
        <dbReference type="EMBL" id="SPM32362.1"/>
    </source>
</evidence>
<keyword evidence="3" id="KW-1185">Reference proteome</keyword>
<dbReference type="STRING" id="1841860.GCA_900157375_00160"/>
<dbReference type="EMBL" id="FUFA01000001">
    <property type="protein sequence ID" value="SPM32362.1"/>
    <property type="molecule type" value="Genomic_DNA"/>
</dbReference>
<dbReference type="RefSeq" id="WP_157900548.1">
    <property type="nucleotide sequence ID" value="NZ_LT721901.1"/>
</dbReference>
<reference evidence="2 3" key="1">
    <citation type="submission" date="2017-01" db="EMBL/GenBank/DDBJ databases">
        <authorList>
            <consortium name="Urmite Genomes"/>
        </authorList>
    </citation>
    <scope>NUCLEOTIDE SEQUENCE [LARGE SCALE GENOMIC DNA]</scope>
    <source>
        <strain evidence="2 3">AB57</strain>
    </source>
</reference>
<feature type="compositionally biased region" description="Polar residues" evidence="1">
    <location>
        <begin position="784"/>
        <end position="796"/>
    </location>
</feature>
<evidence type="ECO:0000256" key="1">
    <source>
        <dbReference type="SAM" id="MobiDB-lite"/>
    </source>
</evidence>
<name>A0A2U3NLG3_9MYCO</name>
<dbReference type="Proteomes" id="UP000240988">
    <property type="component" value="Unassembled WGS sequence"/>
</dbReference>
<protein>
    <submittedName>
        <fullName evidence="2">Bacterial regulatory, arsR family protein</fullName>
    </submittedName>
</protein>
<sequence>MTSSTAFEGPGSRSAGLRDQGKTEFTDPLTVARALIDAGIPIFNAKPATNPDGSWDSRGGHHGCGYWLPKGWQLTEPNHDVLDQYKPGDALGMVCGHKVDGVDTDPRSGGDESRAALEARGAMPRVYGVAHTPSGGTHELVSTIGVRSRDNVCPGIDLKAGTPGGTGRGFLFIAPTRKRSKLDGTVGQYRWVEPPDLQALSADGPEDRSGEALADLVDAKRRTPNSDIATVHSAAASSAGEVSAFIAEYHRADRPEILQGWVKAMKAGFKGKRSRHDTAVSVITGALKEARAGYFSAVSAIDTLRPLFLEAVTKPPKGEDRRRTDGQALDEWNEIVAWAVRVARVADLDEVHQRVAEKMPDVQTAGTSRVRVERTDAERASALDKAHSVFRRWLGESYDLDAINAAMAAAAVGDLDGDPLWLLLVSGSGNAKTETVLALQGPGAHVVSTIASQGALLSATSKKERSADASGGLLRQIGGTGLLVIKDVTSILSAGREMRAEVMAALREIFDGHWVRTVGTDGGRTLEWEGRIALVGAVTTAWDTAHAVIATMGDRFVLLRMDSTKDRACAGRRAIANTGSEDKMRAELSMAVADVLAGASSTGIELNPEETEKLLAAADLVTLARTGVEFDFRGNVVDAHAPEMPTRFAKQLAQVVRGGVAVGMNRKAAMRLAIRCARDSMPPLRLGIIDHLAAHPDSTTTEVRKGIGKPRTTVDRQLQALHMLGAVVCEEEEAVTNNKTIWRYSLNDDIDPAALVVPRNVSRPLALDKSSVDSDAGLRPPTDKSGTPGSASSQAEIGSEFP</sequence>
<dbReference type="OrthoDB" id="3218228at2"/>
<feature type="region of interest" description="Disordered" evidence="1">
    <location>
        <begin position="1"/>
        <end position="23"/>
    </location>
</feature>